<dbReference type="InterPro" id="IPR014710">
    <property type="entry name" value="RmlC-like_jellyroll"/>
</dbReference>
<keyword evidence="3" id="KW-1185">Reference proteome</keyword>
<organism evidence="2 3">
    <name type="scientific">Parapedobacter pyrenivorans</name>
    <dbReference type="NCBI Taxonomy" id="1305674"/>
    <lineage>
        <taxon>Bacteria</taxon>
        <taxon>Pseudomonadati</taxon>
        <taxon>Bacteroidota</taxon>
        <taxon>Sphingobacteriia</taxon>
        <taxon>Sphingobacteriales</taxon>
        <taxon>Sphingobacteriaceae</taxon>
        <taxon>Parapedobacter</taxon>
    </lineage>
</organism>
<reference evidence="2" key="1">
    <citation type="journal article" date="2014" name="Int. J. Syst. Evol. Microbiol.">
        <title>Complete genome sequence of Corynebacterium casei LMG S-19264T (=DSM 44701T), isolated from a smear-ripened cheese.</title>
        <authorList>
            <consortium name="US DOE Joint Genome Institute (JGI-PGF)"/>
            <person name="Walter F."/>
            <person name="Albersmeier A."/>
            <person name="Kalinowski J."/>
            <person name="Ruckert C."/>
        </authorList>
    </citation>
    <scope>NUCLEOTIDE SEQUENCE</scope>
    <source>
        <strain evidence="2">CGMCC 1.12195</strain>
    </source>
</reference>
<reference evidence="2" key="2">
    <citation type="submission" date="2020-09" db="EMBL/GenBank/DDBJ databases">
        <authorList>
            <person name="Sun Q."/>
            <person name="Zhou Y."/>
        </authorList>
    </citation>
    <scope>NUCLEOTIDE SEQUENCE</scope>
    <source>
        <strain evidence="2">CGMCC 1.12195</strain>
    </source>
</reference>
<dbReference type="AlphaFoldDB" id="A0A917HC28"/>
<protein>
    <submittedName>
        <fullName evidence="2">Cyclic nucleotide-binding protein</fullName>
    </submittedName>
</protein>
<evidence type="ECO:0000259" key="1">
    <source>
        <dbReference type="PROSITE" id="PS50042"/>
    </source>
</evidence>
<accession>A0A917HC28</accession>
<dbReference type="Gene3D" id="2.60.120.10">
    <property type="entry name" value="Jelly Rolls"/>
    <property type="match status" value="1"/>
</dbReference>
<dbReference type="RefSeq" id="WP_229738494.1">
    <property type="nucleotide sequence ID" value="NZ_BMER01000001.1"/>
</dbReference>
<evidence type="ECO:0000313" key="2">
    <source>
        <dbReference type="EMBL" id="GGG73745.1"/>
    </source>
</evidence>
<dbReference type="Proteomes" id="UP000660862">
    <property type="component" value="Unassembled WGS sequence"/>
</dbReference>
<dbReference type="InterPro" id="IPR000595">
    <property type="entry name" value="cNMP-bd_dom"/>
</dbReference>
<dbReference type="Pfam" id="PF00027">
    <property type="entry name" value="cNMP_binding"/>
    <property type="match status" value="1"/>
</dbReference>
<name>A0A917HC28_9SPHI</name>
<dbReference type="SUPFAM" id="SSF51206">
    <property type="entry name" value="cAMP-binding domain-like"/>
    <property type="match status" value="1"/>
</dbReference>
<proteinExistence type="predicted"/>
<sequence length="199" mass="22950">MDSMIPQRANTTWDIDKIITRSLDIPVNSLRKITDIVRSVEFPKGHLLFRGGKVEHDMYFLAKGIAHAYYYHEANKVTLCFNSEGDALISLKSYIQHQPGYEHIELLEPCKLYHLKTASLYELYNSDIHIANWGRKLAELELIKAEEQLMSKLFKTASERYQELIQKQPSLLQRVPLGTIASYLGISQVTLSRIRAEVR</sequence>
<feature type="domain" description="Cyclic nucleotide-binding" evidence="1">
    <location>
        <begin position="24"/>
        <end position="123"/>
    </location>
</feature>
<comment type="caution">
    <text evidence="2">The sequence shown here is derived from an EMBL/GenBank/DDBJ whole genome shotgun (WGS) entry which is preliminary data.</text>
</comment>
<evidence type="ECO:0000313" key="3">
    <source>
        <dbReference type="Proteomes" id="UP000660862"/>
    </source>
</evidence>
<dbReference type="InterPro" id="IPR018490">
    <property type="entry name" value="cNMP-bd_dom_sf"/>
</dbReference>
<dbReference type="EMBL" id="BMER01000001">
    <property type="protein sequence ID" value="GGG73745.1"/>
    <property type="molecule type" value="Genomic_DNA"/>
</dbReference>
<dbReference type="PROSITE" id="PS50042">
    <property type="entry name" value="CNMP_BINDING_3"/>
    <property type="match status" value="1"/>
</dbReference>
<gene>
    <name evidence="2" type="ORF">GCM10007415_01360</name>
</gene>